<name>A0A0X1KNK6_9THEM</name>
<reference evidence="9 10" key="1">
    <citation type="submission" date="2014-01" db="EMBL/GenBank/DDBJ databases">
        <title>Genome sequencing of Thermotog hypogea.</title>
        <authorList>
            <person name="Zhang X."/>
            <person name="Alvare G."/>
            <person name="Fristensky B."/>
            <person name="Chen L."/>
            <person name="Suen T."/>
            <person name="Chen Q."/>
            <person name="Ma K."/>
        </authorList>
    </citation>
    <scope>NUCLEOTIDE SEQUENCE [LARGE SCALE GENOMIC DNA]</scope>
    <source>
        <strain evidence="9 10">DSM 11164</strain>
    </source>
</reference>
<evidence type="ECO:0000259" key="8">
    <source>
        <dbReference type="Pfam" id="PF13145"/>
    </source>
</evidence>
<evidence type="ECO:0000256" key="2">
    <source>
        <dbReference type="ARBA" id="ARBA00013194"/>
    </source>
</evidence>
<organism evidence="9 10">
    <name type="scientific">Pseudothermotoga hypogea DSM 11164 = NBRC 106472</name>
    <dbReference type="NCBI Taxonomy" id="1123384"/>
    <lineage>
        <taxon>Bacteria</taxon>
        <taxon>Thermotogati</taxon>
        <taxon>Thermotogota</taxon>
        <taxon>Thermotogae</taxon>
        <taxon>Thermotogales</taxon>
        <taxon>Thermotogaceae</taxon>
        <taxon>Pseudothermotoga</taxon>
    </lineage>
</organism>
<dbReference type="Proteomes" id="UP000077469">
    <property type="component" value="Chromosome"/>
</dbReference>
<keyword evidence="3" id="KW-0732">Signal</keyword>
<keyword evidence="10" id="KW-1185">Reference proteome</keyword>
<dbReference type="Pfam" id="PF13145">
    <property type="entry name" value="Rotamase_2"/>
    <property type="match status" value="1"/>
</dbReference>
<gene>
    <name evidence="9" type="ORF">AJ81_00200</name>
</gene>
<evidence type="ECO:0000256" key="5">
    <source>
        <dbReference type="ARBA" id="ARBA00023235"/>
    </source>
</evidence>
<evidence type="ECO:0000256" key="4">
    <source>
        <dbReference type="ARBA" id="ARBA00023110"/>
    </source>
</evidence>
<keyword evidence="7" id="KW-0472">Membrane</keyword>
<dbReference type="InterPro" id="IPR027304">
    <property type="entry name" value="Trigger_fact/SurA_dom_sf"/>
</dbReference>
<accession>A0A0X1KNK6</accession>
<dbReference type="PANTHER" id="PTHR47245">
    <property type="entry name" value="PEPTIDYLPROLYL ISOMERASE"/>
    <property type="match status" value="1"/>
</dbReference>
<keyword evidence="7" id="KW-1133">Transmembrane helix</keyword>
<dbReference type="AlphaFoldDB" id="A0A0X1KNK6"/>
<dbReference type="InterPro" id="IPR000297">
    <property type="entry name" value="PPIase_PpiC"/>
</dbReference>
<proteinExistence type="predicted"/>
<dbReference type="PANTHER" id="PTHR47245:SF1">
    <property type="entry name" value="FOLDASE PROTEIN PRSA"/>
    <property type="match status" value="1"/>
</dbReference>
<dbReference type="SUPFAM" id="SSF54534">
    <property type="entry name" value="FKBP-like"/>
    <property type="match status" value="1"/>
</dbReference>
<comment type="catalytic activity">
    <reaction evidence="1">
        <text>[protein]-peptidylproline (omega=180) = [protein]-peptidylproline (omega=0)</text>
        <dbReference type="Rhea" id="RHEA:16237"/>
        <dbReference type="Rhea" id="RHEA-COMP:10747"/>
        <dbReference type="Rhea" id="RHEA-COMP:10748"/>
        <dbReference type="ChEBI" id="CHEBI:83833"/>
        <dbReference type="ChEBI" id="CHEBI:83834"/>
        <dbReference type="EC" id="5.2.1.8"/>
    </reaction>
</comment>
<keyword evidence="6" id="KW-0175">Coiled coil</keyword>
<evidence type="ECO:0000313" key="10">
    <source>
        <dbReference type="Proteomes" id="UP000077469"/>
    </source>
</evidence>
<feature type="domain" description="PpiC" evidence="8">
    <location>
        <begin position="181"/>
        <end position="285"/>
    </location>
</feature>
<dbReference type="GO" id="GO:0003755">
    <property type="term" value="F:peptidyl-prolyl cis-trans isomerase activity"/>
    <property type="evidence" value="ECO:0007669"/>
    <property type="project" value="UniProtKB-KW"/>
</dbReference>
<keyword evidence="4" id="KW-0697">Rotamase</keyword>
<dbReference type="STRING" id="1123384.AJ81_00200"/>
<protein>
    <recommendedName>
        <fullName evidence="2">peptidylprolyl isomerase</fullName>
        <ecNumber evidence="2">5.2.1.8</ecNumber>
    </recommendedName>
</protein>
<dbReference type="PATRIC" id="fig|1123384.7.peg.38"/>
<keyword evidence="7" id="KW-0812">Transmembrane</keyword>
<evidence type="ECO:0000256" key="1">
    <source>
        <dbReference type="ARBA" id="ARBA00000971"/>
    </source>
</evidence>
<dbReference type="InterPro" id="IPR050245">
    <property type="entry name" value="PrsA_foldase"/>
</dbReference>
<dbReference type="SUPFAM" id="SSF109998">
    <property type="entry name" value="Triger factor/SurA peptide-binding domain-like"/>
    <property type="match status" value="1"/>
</dbReference>
<dbReference type="KEGG" id="phy:AJ81_00200"/>
<dbReference type="PaxDb" id="1123384-AJ81_00200"/>
<dbReference type="OrthoDB" id="14196at2"/>
<dbReference type="EMBL" id="CP007141">
    <property type="protein sequence ID" value="AJC72876.1"/>
    <property type="molecule type" value="Genomic_DNA"/>
</dbReference>
<evidence type="ECO:0000256" key="6">
    <source>
        <dbReference type="SAM" id="Coils"/>
    </source>
</evidence>
<evidence type="ECO:0000256" key="3">
    <source>
        <dbReference type="ARBA" id="ARBA00022729"/>
    </source>
</evidence>
<evidence type="ECO:0000313" key="9">
    <source>
        <dbReference type="EMBL" id="AJC72876.1"/>
    </source>
</evidence>
<dbReference type="EC" id="5.2.1.8" evidence="2"/>
<feature type="coiled-coil region" evidence="6">
    <location>
        <begin position="186"/>
        <end position="213"/>
    </location>
</feature>
<sequence length="536" mass="61641">MRKWFKKWQNVIVWALAVAFIAGIAWWSVAGYISSRARNTEFQTEIVGYVAVNGQEPKDTIAKVPAAELESEYANFLANYSVGSLDPLFEEPPQKANLLKELLKERAILLYAKENSLLPTKKEINAKLKEYENEIKKNQAFLQYVRQRFGSLEVYLDKVLRPSIEKTMTLDKVRNKVAGVGEEEMKKHFEENIEDIKAKYDTANVELAWFENEENAKKFMSLLPNMAFDQAASQMSVQITPLNNVKRGWFDKEIEEKIFSATPNSVVGPFKLSESWFVVHVKEATVVSDFASFALSDFYETEKSTLQNSLFEKWYEEYVNSKKMELRITDEILFVWDKISQAASQSELTELEGKISRKLFLEDGSIAIDAPDTLKSAYVVLVEKIEDFGGELNENLRNRREALVRYLYEQYPSSLYVARRMYEIDKNDVEVKYNYFTLLYSIVKPYIPLVGPQALLQSILEIEAGLASIVSDTSAAIELRASACYNLYDLLKELGDATSAKFYLDQLKSLSPNYIDFEVAMRELEEMLQSTREEQK</sequence>
<evidence type="ECO:0000256" key="7">
    <source>
        <dbReference type="SAM" id="Phobius"/>
    </source>
</evidence>
<dbReference type="RefSeq" id="WP_051368894.1">
    <property type="nucleotide sequence ID" value="NC_022795.1"/>
</dbReference>
<keyword evidence="5" id="KW-0413">Isomerase</keyword>
<feature type="transmembrane region" description="Helical" evidence="7">
    <location>
        <begin position="12"/>
        <end position="33"/>
    </location>
</feature>